<evidence type="ECO:0008006" key="4">
    <source>
        <dbReference type="Google" id="ProtNLM"/>
    </source>
</evidence>
<gene>
    <name evidence="2" type="ORF">PSHT_10132</name>
</gene>
<feature type="region of interest" description="Disordered" evidence="1">
    <location>
        <begin position="1"/>
        <end position="20"/>
    </location>
</feature>
<dbReference type="VEuPathDB" id="FungiDB:PSHT_10132"/>
<dbReference type="Proteomes" id="UP000238274">
    <property type="component" value="Unassembled WGS sequence"/>
</dbReference>
<evidence type="ECO:0000313" key="3">
    <source>
        <dbReference type="Proteomes" id="UP000238274"/>
    </source>
</evidence>
<protein>
    <recommendedName>
        <fullName evidence="4">CCHC-type domain-containing protein</fullName>
    </recommendedName>
</protein>
<keyword evidence="3" id="KW-1185">Reference proteome</keyword>
<evidence type="ECO:0000256" key="1">
    <source>
        <dbReference type="SAM" id="MobiDB-lite"/>
    </source>
</evidence>
<feature type="region of interest" description="Disordered" evidence="1">
    <location>
        <begin position="281"/>
        <end position="318"/>
    </location>
</feature>
<dbReference type="VEuPathDB" id="FungiDB:PSTT_07967"/>
<dbReference type="AlphaFoldDB" id="A0A2S4VBP6"/>
<dbReference type="OrthoDB" id="2507267at2759"/>
<accession>A0A2S4VBP6</accession>
<evidence type="ECO:0000313" key="2">
    <source>
        <dbReference type="EMBL" id="POW06963.1"/>
    </source>
</evidence>
<organism evidence="2 3">
    <name type="scientific">Puccinia striiformis</name>
    <dbReference type="NCBI Taxonomy" id="27350"/>
    <lineage>
        <taxon>Eukaryota</taxon>
        <taxon>Fungi</taxon>
        <taxon>Dikarya</taxon>
        <taxon>Basidiomycota</taxon>
        <taxon>Pucciniomycotina</taxon>
        <taxon>Pucciniomycetes</taxon>
        <taxon>Pucciniales</taxon>
        <taxon>Pucciniaceae</taxon>
        <taxon>Puccinia</taxon>
    </lineage>
</organism>
<dbReference type="EMBL" id="PKSM01000152">
    <property type="protein sequence ID" value="POW06963.1"/>
    <property type="molecule type" value="Genomic_DNA"/>
</dbReference>
<reference evidence="3" key="2">
    <citation type="journal article" date="2018" name="BMC Genomics">
        <title>Genomic insights into host adaptation between the wheat stripe rust pathogen (Puccinia striiformis f. sp. tritici) and the barley stripe rust pathogen (Puccinia striiformis f. sp. hordei).</title>
        <authorList>
            <person name="Xia C."/>
            <person name="Wang M."/>
            <person name="Yin C."/>
            <person name="Cornejo O.E."/>
            <person name="Hulbert S.H."/>
            <person name="Chen X."/>
        </authorList>
    </citation>
    <scope>NUCLEOTIDE SEQUENCE [LARGE SCALE GENOMIC DNA]</scope>
    <source>
        <strain evidence="3">93TX-2</strain>
    </source>
</reference>
<reference evidence="3" key="3">
    <citation type="journal article" date="2018" name="Mol. Plant Microbe Interact.">
        <title>Genome sequence resources for the wheat stripe rust pathogen (Puccinia striiformis f. sp. tritici) and the barley stripe rust pathogen (Puccinia striiformis f. sp. hordei).</title>
        <authorList>
            <person name="Xia C."/>
            <person name="Wang M."/>
            <person name="Yin C."/>
            <person name="Cornejo O.E."/>
            <person name="Hulbert S.H."/>
            <person name="Chen X."/>
        </authorList>
    </citation>
    <scope>NUCLEOTIDE SEQUENCE [LARGE SCALE GENOMIC DNA]</scope>
    <source>
        <strain evidence="3">93TX-2</strain>
    </source>
</reference>
<comment type="caution">
    <text evidence="2">The sequence shown here is derived from an EMBL/GenBank/DDBJ whole genome shotgun (WGS) entry which is preliminary data.</text>
</comment>
<reference evidence="2 3" key="1">
    <citation type="submission" date="2017-12" db="EMBL/GenBank/DDBJ databases">
        <title>Gene loss provides genomic basis for host adaptation in cereal stripe rust fungi.</title>
        <authorList>
            <person name="Xia C."/>
        </authorList>
    </citation>
    <scope>NUCLEOTIDE SEQUENCE [LARGE SCALE GENOMIC DNA]</scope>
    <source>
        <strain evidence="2 3">93TX-2</strain>
    </source>
</reference>
<proteinExistence type="predicted"/>
<feature type="region of interest" description="Disordered" evidence="1">
    <location>
        <begin position="333"/>
        <end position="360"/>
    </location>
</feature>
<sequence>MSVTRTPPGGNTRDESAPVTVEQHEPIAPANGVCYSVEEIQRFSENEFAWYQAHRHLSVCQEDLIGTNSMNVDPAVAPTVTPPPKPTPHPTPNPASVIPPLVRHYEDDIGKILKGWPEKDLARFNGDPSTNAEDWLGRMKTYLTDVHAHPGVWHSVAGRRFTGTAWNNWHDASINNTRPTDWESFRACPLGPTTQTVYTALQKLQQRSDESAKDFISRFQAWQSDARSLDYRYEEEMEFMGKLRSGLAHKVTEAYQTAERDGKKLNLLQLFTTALNCDRSYQASRHPASGSGSGSTSRGRGGNHSGKRRADDDANEAGGKMAASHCYNCKSTEHHMKECPKPKTPRQLAYEKHHPQGKNV</sequence>
<name>A0A2S4VBP6_9BASI</name>